<proteinExistence type="predicted"/>
<name>A0A183NRC3_9TREM</name>
<evidence type="ECO:0000313" key="2">
    <source>
        <dbReference type="Proteomes" id="UP000269396"/>
    </source>
</evidence>
<sequence>MPLGPHQQGVPVIMRELMFPDGFTLVSPSFTVRDVTIELAGLRLSPTTILSQHSARNVIIIVFKFIIVTKRYNILQQSINI</sequence>
<dbReference type="EMBL" id="UZAL01026682">
    <property type="protein sequence ID" value="VDP24425.1"/>
    <property type="molecule type" value="Genomic_DNA"/>
</dbReference>
<gene>
    <name evidence="1" type="ORF">SMTD_LOCUS4659</name>
</gene>
<reference evidence="1 2" key="1">
    <citation type="submission" date="2018-11" db="EMBL/GenBank/DDBJ databases">
        <authorList>
            <consortium name="Pathogen Informatics"/>
        </authorList>
    </citation>
    <scope>NUCLEOTIDE SEQUENCE [LARGE SCALE GENOMIC DNA]</scope>
    <source>
        <strain>Denwood</strain>
        <strain evidence="2">Zambia</strain>
    </source>
</reference>
<protein>
    <submittedName>
        <fullName evidence="1">Uncharacterized protein</fullName>
    </submittedName>
</protein>
<dbReference type="Proteomes" id="UP000269396">
    <property type="component" value="Unassembled WGS sequence"/>
</dbReference>
<keyword evidence="2" id="KW-1185">Reference proteome</keyword>
<accession>A0A183NRC3</accession>
<organism evidence="1 2">
    <name type="scientific">Schistosoma mattheei</name>
    <dbReference type="NCBI Taxonomy" id="31246"/>
    <lineage>
        <taxon>Eukaryota</taxon>
        <taxon>Metazoa</taxon>
        <taxon>Spiralia</taxon>
        <taxon>Lophotrochozoa</taxon>
        <taxon>Platyhelminthes</taxon>
        <taxon>Trematoda</taxon>
        <taxon>Digenea</taxon>
        <taxon>Strigeidida</taxon>
        <taxon>Schistosomatoidea</taxon>
        <taxon>Schistosomatidae</taxon>
        <taxon>Schistosoma</taxon>
    </lineage>
</organism>
<dbReference type="AlphaFoldDB" id="A0A183NRC3"/>
<evidence type="ECO:0000313" key="1">
    <source>
        <dbReference type="EMBL" id="VDP24425.1"/>
    </source>
</evidence>